<name>A0ACB6Z3A3_THEGA</name>
<organism evidence="1 2">
    <name type="scientific">Thelephora ganbajun</name>
    <name type="common">Ganba fungus</name>
    <dbReference type="NCBI Taxonomy" id="370292"/>
    <lineage>
        <taxon>Eukaryota</taxon>
        <taxon>Fungi</taxon>
        <taxon>Dikarya</taxon>
        <taxon>Basidiomycota</taxon>
        <taxon>Agaricomycotina</taxon>
        <taxon>Agaricomycetes</taxon>
        <taxon>Thelephorales</taxon>
        <taxon>Thelephoraceae</taxon>
        <taxon>Thelephora</taxon>
    </lineage>
</organism>
<gene>
    <name evidence="1" type="ORF">BDM02DRAFT_3175549</name>
</gene>
<dbReference type="EMBL" id="MU118189">
    <property type="protein sequence ID" value="KAF9643763.1"/>
    <property type="molecule type" value="Genomic_DNA"/>
</dbReference>
<accession>A0ACB6Z3A3</accession>
<protein>
    <submittedName>
        <fullName evidence="1">RAI1-domain-containing protein</fullName>
    </submittedName>
</protein>
<reference evidence="1" key="2">
    <citation type="journal article" date="2020" name="Nat. Commun.">
        <title>Large-scale genome sequencing of mycorrhizal fungi provides insights into the early evolution of symbiotic traits.</title>
        <authorList>
            <person name="Miyauchi S."/>
            <person name="Kiss E."/>
            <person name="Kuo A."/>
            <person name="Drula E."/>
            <person name="Kohler A."/>
            <person name="Sanchez-Garcia M."/>
            <person name="Morin E."/>
            <person name="Andreopoulos B."/>
            <person name="Barry K.W."/>
            <person name="Bonito G."/>
            <person name="Buee M."/>
            <person name="Carver A."/>
            <person name="Chen C."/>
            <person name="Cichocki N."/>
            <person name="Clum A."/>
            <person name="Culley D."/>
            <person name="Crous P.W."/>
            <person name="Fauchery L."/>
            <person name="Girlanda M."/>
            <person name="Hayes R.D."/>
            <person name="Keri Z."/>
            <person name="LaButti K."/>
            <person name="Lipzen A."/>
            <person name="Lombard V."/>
            <person name="Magnuson J."/>
            <person name="Maillard F."/>
            <person name="Murat C."/>
            <person name="Nolan M."/>
            <person name="Ohm R.A."/>
            <person name="Pangilinan J."/>
            <person name="Pereira M.F."/>
            <person name="Perotto S."/>
            <person name="Peter M."/>
            <person name="Pfister S."/>
            <person name="Riley R."/>
            <person name="Sitrit Y."/>
            <person name="Stielow J.B."/>
            <person name="Szollosi G."/>
            <person name="Zifcakova L."/>
            <person name="Stursova M."/>
            <person name="Spatafora J.W."/>
            <person name="Tedersoo L."/>
            <person name="Vaario L.M."/>
            <person name="Yamada A."/>
            <person name="Yan M."/>
            <person name="Wang P."/>
            <person name="Xu J."/>
            <person name="Bruns T."/>
            <person name="Baldrian P."/>
            <person name="Vilgalys R."/>
            <person name="Dunand C."/>
            <person name="Henrissat B."/>
            <person name="Grigoriev I.V."/>
            <person name="Hibbett D."/>
            <person name="Nagy L.G."/>
            <person name="Martin F.M."/>
        </authorList>
    </citation>
    <scope>NUCLEOTIDE SEQUENCE</scope>
    <source>
        <strain evidence="1">P2</strain>
    </source>
</reference>
<comment type="caution">
    <text evidence="1">The sequence shown here is derived from an EMBL/GenBank/DDBJ whole genome shotgun (WGS) entry which is preliminary data.</text>
</comment>
<reference evidence="1" key="1">
    <citation type="submission" date="2019-10" db="EMBL/GenBank/DDBJ databases">
        <authorList>
            <consortium name="DOE Joint Genome Institute"/>
            <person name="Kuo A."/>
            <person name="Miyauchi S."/>
            <person name="Kiss E."/>
            <person name="Drula E."/>
            <person name="Kohler A."/>
            <person name="Sanchez-Garcia M."/>
            <person name="Andreopoulos B."/>
            <person name="Barry K.W."/>
            <person name="Bonito G."/>
            <person name="Buee M."/>
            <person name="Carver A."/>
            <person name="Chen C."/>
            <person name="Cichocki N."/>
            <person name="Clum A."/>
            <person name="Culley D."/>
            <person name="Crous P.W."/>
            <person name="Fauchery L."/>
            <person name="Girlanda M."/>
            <person name="Hayes R."/>
            <person name="Keri Z."/>
            <person name="Labutti K."/>
            <person name="Lipzen A."/>
            <person name="Lombard V."/>
            <person name="Magnuson J."/>
            <person name="Maillard F."/>
            <person name="Morin E."/>
            <person name="Murat C."/>
            <person name="Nolan M."/>
            <person name="Ohm R."/>
            <person name="Pangilinan J."/>
            <person name="Pereira M."/>
            <person name="Perotto S."/>
            <person name="Peter M."/>
            <person name="Riley R."/>
            <person name="Sitrit Y."/>
            <person name="Stielow B."/>
            <person name="Szollosi G."/>
            <person name="Zifcakova L."/>
            <person name="Stursova M."/>
            <person name="Spatafora J.W."/>
            <person name="Tedersoo L."/>
            <person name="Vaario L.-M."/>
            <person name="Yamada A."/>
            <person name="Yan M."/>
            <person name="Wang P."/>
            <person name="Xu J."/>
            <person name="Bruns T."/>
            <person name="Baldrian P."/>
            <person name="Vilgalys R."/>
            <person name="Henrissat B."/>
            <person name="Grigoriev I.V."/>
            <person name="Hibbett D."/>
            <person name="Nagy L.G."/>
            <person name="Martin F.M."/>
        </authorList>
    </citation>
    <scope>NUCLEOTIDE SEQUENCE</scope>
    <source>
        <strain evidence="1">P2</strain>
    </source>
</reference>
<sequence length="433" mass="48923">MSPTTKRTQPDPDADEAKAPPEQVKTKFCPKLTSDESARIEREDTPEREVEAAAAGKPLPRLELTYPSKTLSPGENGPPVPFQQPTPLTTFSYDSERELRFDDSSLRYYVDPPHGADLRHGYEKWIKRPEEKGRLDGLLRAWLRVRNGLPDEFMNGGVIAWRGVMTRILTAPYEEREGWQLNVMCVNGTVYLEEHISDAKLLEKENLTPHHRLQTYYGYSFESFCTSGMPHAKTGWGGDVDTNIQWCSVVKTKLGNTRLVIGGEVDCVRGKSTKTNDTLVELKTSLTIRGQQDESRFEKKLLKFYFQSFLLGVPEIIVGFRSPAGKLGTVQSFQTMQIPRMVRGKPGSWDPNVCLGWGERFLEFVKEAVQGDVHSAPDGVEEVPVVWRVEFKPGVGISMSQLGPEAVEEVQEGSDRYGFLPRWYWEGSLYNQA</sequence>
<evidence type="ECO:0000313" key="1">
    <source>
        <dbReference type="EMBL" id="KAF9643763.1"/>
    </source>
</evidence>
<dbReference type="Proteomes" id="UP000886501">
    <property type="component" value="Unassembled WGS sequence"/>
</dbReference>
<keyword evidence="2" id="KW-1185">Reference proteome</keyword>
<evidence type="ECO:0000313" key="2">
    <source>
        <dbReference type="Proteomes" id="UP000886501"/>
    </source>
</evidence>
<proteinExistence type="predicted"/>